<reference evidence="2" key="1">
    <citation type="journal article" date="2014" name="Genome Announc.">
        <title>Draft Genome Sequence of the Yeast Pseudozyma antarctica Type Strain JCM10317, a Producer of the Glycolipid Biosurfactants, Mannosylerythritol Lipids.</title>
        <authorList>
            <person name="Saika A."/>
            <person name="Koike H."/>
            <person name="Hori T."/>
            <person name="Fukuoka T."/>
            <person name="Sato S."/>
            <person name="Habe H."/>
            <person name="Kitamoto D."/>
            <person name="Morita T."/>
        </authorList>
    </citation>
    <scope>NUCLEOTIDE SEQUENCE [LARGE SCALE GENOMIC DNA]</scope>
    <source>
        <strain evidence="2">JCM 10317</strain>
    </source>
</reference>
<dbReference type="GeneID" id="26304237"/>
<evidence type="ECO:0000313" key="2">
    <source>
        <dbReference type="Proteomes" id="UP000053758"/>
    </source>
</evidence>
<gene>
    <name evidence="1" type="ORF">PAN0_008c3447</name>
</gene>
<dbReference type="AlphaFoldDB" id="A0A081CEY4"/>
<dbReference type="HOGENOM" id="CLU_1283101_0_0_1"/>
<dbReference type="Proteomes" id="UP000053758">
    <property type="component" value="Unassembled WGS sequence"/>
</dbReference>
<organism evidence="1 2">
    <name type="scientific">Pseudozyma antarctica</name>
    <name type="common">Yeast</name>
    <name type="synonym">Candida antarctica</name>
    <dbReference type="NCBI Taxonomy" id="84753"/>
    <lineage>
        <taxon>Eukaryota</taxon>
        <taxon>Fungi</taxon>
        <taxon>Dikarya</taxon>
        <taxon>Basidiomycota</taxon>
        <taxon>Ustilaginomycotina</taxon>
        <taxon>Ustilaginomycetes</taxon>
        <taxon>Ustilaginales</taxon>
        <taxon>Ustilaginaceae</taxon>
        <taxon>Moesziomyces</taxon>
    </lineage>
</organism>
<sequence>MTVLGHKKAEYSIQQWGEVVFGDGMGLSTGYLSDRTVPWSENAFEMVLRTHDGTVPGVDDRREIIGEIAAIFMRETGPRDFEVPMVHFKGQCAHVTAPDTGLMEVLWKEQPVFRGEKMKLVSKGFVESNITVYGVWGMPAKERQELIKSFTKSTKKLAALIVADMYYMSEVSGELITNSGPLFSGDMLIFGRAGFGDQKSFLGEPFLKIPYPTVD</sequence>
<dbReference type="EMBL" id="DF830075">
    <property type="protein sequence ID" value="GAK65230.1"/>
    <property type="molecule type" value="Genomic_DNA"/>
</dbReference>
<keyword evidence="2" id="KW-1185">Reference proteome</keyword>
<protein>
    <submittedName>
        <fullName evidence="1">Uncharacterized protein</fullName>
    </submittedName>
</protein>
<name>A0A081CEY4_PSEA2</name>
<proteinExistence type="predicted"/>
<dbReference type="RefSeq" id="XP_014656434.1">
    <property type="nucleotide sequence ID" value="XM_014800948.1"/>
</dbReference>
<dbReference type="OrthoDB" id="2549378at2759"/>
<accession>A0A081CEY4</accession>
<evidence type="ECO:0000313" key="1">
    <source>
        <dbReference type="EMBL" id="GAK65230.1"/>
    </source>
</evidence>